<dbReference type="Proteomes" id="UP000285123">
    <property type="component" value="Unassembled WGS sequence"/>
</dbReference>
<keyword evidence="1" id="KW-0472">Membrane</keyword>
<comment type="caution">
    <text evidence="2">The sequence shown here is derived from an EMBL/GenBank/DDBJ whole genome shotgun (WGS) entry which is preliminary data.</text>
</comment>
<organism evidence="2 3">
    <name type="scientific">Salinisphaera orenii YIM 95161</name>
    <dbReference type="NCBI Taxonomy" id="1051139"/>
    <lineage>
        <taxon>Bacteria</taxon>
        <taxon>Pseudomonadati</taxon>
        <taxon>Pseudomonadota</taxon>
        <taxon>Gammaproteobacteria</taxon>
        <taxon>Salinisphaerales</taxon>
        <taxon>Salinisphaeraceae</taxon>
        <taxon>Salinisphaera</taxon>
    </lineage>
</organism>
<keyword evidence="1" id="KW-1133">Transmembrane helix</keyword>
<dbReference type="NCBIfam" id="TIGR02532">
    <property type="entry name" value="IV_pilin_GFxxxE"/>
    <property type="match status" value="1"/>
</dbReference>
<evidence type="ECO:0000256" key="1">
    <source>
        <dbReference type="SAM" id="Phobius"/>
    </source>
</evidence>
<evidence type="ECO:0000313" key="3">
    <source>
        <dbReference type="Proteomes" id="UP000285123"/>
    </source>
</evidence>
<dbReference type="Pfam" id="PF07963">
    <property type="entry name" value="N_methyl"/>
    <property type="match status" value="1"/>
</dbReference>
<dbReference type="InterPro" id="IPR012902">
    <property type="entry name" value="N_methyl_site"/>
</dbReference>
<name>A0A423PIV1_9GAMM</name>
<protein>
    <submittedName>
        <fullName evidence="2">Pilus biosynthesis protein</fullName>
    </submittedName>
</protein>
<dbReference type="GO" id="GO:0043683">
    <property type="term" value="P:type IV pilus assembly"/>
    <property type="evidence" value="ECO:0007669"/>
    <property type="project" value="InterPro"/>
</dbReference>
<dbReference type="Pfam" id="PF16732">
    <property type="entry name" value="ComP_DUS"/>
    <property type="match status" value="1"/>
</dbReference>
<dbReference type="EMBL" id="AYKF01000113">
    <property type="protein sequence ID" value="ROO25512.1"/>
    <property type="molecule type" value="Genomic_DNA"/>
</dbReference>
<gene>
    <name evidence="2" type="ORF">SAHL_14360</name>
</gene>
<feature type="transmembrane region" description="Helical" evidence="1">
    <location>
        <begin position="27"/>
        <end position="50"/>
    </location>
</feature>
<dbReference type="PROSITE" id="PS00409">
    <property type="entry name" value="PROKAR_NTER_METHYL"/>
    <property type="match status" value="1"/>
</dbReference>
<dbReference type="InterPro" id="IPR031982">
    <property type="entry name" value="PilE-like"/>
</dbReference>
<accession>A0A423PIV1</accession>
<sequence>MIDPFIASGRSLSQRTRSRLPTSGRGFTLIELMITVAIVGILATIAYPLYTDQVRKSRRVDARSLVLQAANREEQIYTARNAYVSGMDALGLSEVTDNGAYKVTATATGSDDQGYRITATAVAAKGQDQDTCRTLSVDESGRRTAWTGAGLGSGTDVSDECW</sequence>
<proteinExistence type="predicted"/>
<dbReference type="InterPro" id="IPR045584">
    <property type="entry name" value="Pilin-like"/>
</dbReference>
<dbReference type="SUPFAM" id="SSF54523">
    <property type="entry name" value="Pili subunits"/>
    <property type="match status" value="1"/>
</dbReference>
<reference evidence="2 3" key="1">
    <citation type="submission" date="2013-10" db="EMBL/GenBank/DDBJ databases">
        <title>Salinisphaera halophila YIM 95161 Genome Sequencing.</title>
        <authorList>
            <person name="Lai Q."/>
            <person name="Li C."/>
            <person name="Shao Z."/>
        </authorList>
    </citation>
    <scope>NUCLEOTIDE SEQUENCE [LARGE SCALE GENOMIC DNA]</scope>
    <source>
        <strain evidence="2 3">YIM 95161</strain>
    </source>
</reference>
<evidence type="ECO:0000313" key="2">
    <source>
        <dbReference type="EMBL" id="ROO25512.1"/>
    </source>
</evidence>
<dbReference type="Gene3D" id="3.30.700.10">
    <property type="entry name" value="Glycoprotein, Type 4 Pilin"/>
    <property type="match status" value="1"/>
</dbReference>
<keyword evidence="1" id="KW-0812">Transmembrane</keyword>
<dbReference type="AlphaFoldDB" id="A0A423PIV1"/>